<organism evidence="2">
    <name type="scientific">Selaginella moellendorffii</name>
    <name type="common">Spikemoss</name>
    <dbReference type="NCBI Taxonomy" id="88036"/>
    <lineage>
        <taxon>Eukaryota</taxon>
        <taxon>Viridiplantae</taxon>
        <taxon>Streptophyta</taxon>
        <taxon>Embryophyta</taxon>
        <taxon>Tracheophyta</taxon>
        <taxon>Lycopodiopsida</taxon>
        <taxon>Selaginellales</taxon>
        <taxon>Selaginellaceae</taxon>
        <taxon>Selaginella</taxon>
    </lineage>
</organism>
<gene>
    <name evidence="1" type="ORF">SELMODRAFT_404343</name>
</gene>
<sequence length="272" mass="31079">MSRRSLKDPSFSTLCAEKANVRGSFECFATVYGWLEFEAAARIAVHIKESGRTAAGKDRWILAWPLPPLSPRSGIKSLPTLSVWRIHKELQVKPILLALSFDHGFHSKCNSCSTHVIFFKTKCQILKKTIPRPLPFAKGFVKSFGKEAFGSNWFVYRLGLFEVYLCLLMNSLICRESQFFLDRASGFFLGMQCRHSGGWIWSHKCIDDWESQARRLQGYRDCFGEDCLSSQLLIKAMADVCEIGNTVPVELKSSEEEIRESRLNYTEDKELK</sequence>
<protein>
    <submittedName>
        <fullName evidence="1">Uncharacterized protein</fullName>
    </submittedName>
</protein>
<dbReference type="InParanoid" id="D8QV13"/>
<proteinExistence type="predicted"/>
<name>D8QV13_SELML</name>
<keyword evidence="2" id="KW-1185">Reference proteome</keyword>
<dbReference type="EMBL" id="GL377567">
    <property type="protein sequence ID" value="EFJ36391.1"/>
    <property type="molecule type" value="Genomic_DNA"/>
</dbReference>
<dbReference type="KEGG" id="smo:SELMODRAFT_404343"/>
<evidence type="ECO:0000313" key="2">
    <source>
        <dbReference type="Proteomes" id="UP000001514"/>
    </source>
</evidence>
<accession>D8QV13</accession>
<dbReference type="AlphaFoldDB" id="D8QV13"/>
<dbReference type="Gramene" id="EFJ36391">
    <property type="protein sequence ID" value="EFJ36391"/>
    <property type="gene ID" value="SELMODRAFT_404343"/>
</dbReference>
<dbReference type="HOGENOM" id="CLU_1024499_0_0_1"/>
<evidence type="ECO:0000313" key="1">
    <source>
        <dbReference type="EMBL" id="EFJ36391.1"/>
    </source>
</evidence>
<reference evidence="1 2" key="1">
    <citation type="journal article" date="2011" name="Science">
        <title>The Selaginella genome identifies genetic changes associated with the evolution of vascular plants.</title>
        <authorList>
            <person name="Banks J.A."/>
            <person name="Nishiyama T."/>
            <person name="Hasebe M."/>
            <person name="Bowman J.L."/>
            <person name="Gribskov M."/>
            <person name="dePamphilis C."/>
            <person name="Albert V.A."/>
            <person name="Aono N."/>
            <person name="Aoyama T."/>
            <person name="Ambrose B.A."/>
            <person name="Ashton N.W."/>
            <person name="Axtell M.J."/>
            <person name="Barker E."/>
            <person name="Barker M.S."/>
            <person name="Bennetzen J.L."/>
            <person name="Bonawitz N.D."/>
            <person name="Chapple C."/>
            <person name="Cheng C."/>
            <person name="Correa L.G."/>
            <person name="Dacre M."/>
            <person name="DeBarry J."/>
            <person name="Dreyer I."/>
            <person name="Elias M."/>
            <person name="Engstrom E.M."/>
            <person name="Estelle M."/>
            <person name="Feng L."/>
            <person name="Finet C."/>
            <person name="Floyd S.K."/>
            <person name="Frommer W.B."/>
            <person name="Fujita T."/>
            <person name="Gramzow L."/>
            <person name="Gutensohn M."/>
            <person name="Harholt J."/>
            <person name="Hattori M."/>
            <person name="Heyl A."/>
            <person name="Hirai T."/>
            <person name="Hiwatashi Y."/>
            <person name="Ishikawa M."/>
            <person name="Iwata M."/>
            <person name="Karol K.G."/>
            <person name="Koehler B."/>
            <person name="Kolukisaoglu U."/>
            <person name="Kubo M."/>
            <person name="Kurata T."/>
            <person name="Lalonde S."/>
            <person name="Li K."/>
            <person name="Li Y."/>
            <person name="Litt A."/>
            <person name="Lyons E."/>
            <person name="Manning G."/>
            <person name="Maruyama T."/>
            <person name="Michael T.P."/>
            <person name="Mikami K."/>
            <person name="Miyazaki S."/>
            <person name="Morinaga S."/>
            <person name="Murata T."/>
            <person name="Mueller-Roeber B."/>
            <person name="Nelson D.R."/>
            <person name="Obara M."/>
            <person name="Oguri Y."/>
            <person name="Olmstead R.G."/>
            <person name="Onodera N."/>
            <person name="Petersen B.L."/>
            <person name="Pils B."/>
            <person name="Prigge M."/>
            <person name="Rensing S.A."/>
            <person name="Riano-Pachon D.M."/>
            <person name="Roberts A.W."/>
            <person name="Sato Y."/>
            <person name="Scheller H.V."/>
            <person name="Schulz B."/>
            <person name="Schulz C."/>
            <person name="Shakirov E.V."/>
            <person name="Shibagaki N."/>
            <person name="Shinohara N."/>
            <person name="Shippen D.E."/>
            <person name="Soerensen I."/>
            <person name="Sotooka R."/>
            <person name="Sugimoto N."/>
            <person name="Sugita M."/>
            <person name="Sumikawa N."/>
            <person name="Tanurdzic M."/>
            <person name="Theissen G."/>
            <person name="Ulvskov P."/>
            <person name="Wakazuki S."/>
            <person name="Weng J.K."/>
            <person name="Willats W.W."/>
            <person name="Wipf D."/>
            <person name="Wolf P.G."/>
            <person name="Yang L."/>
            <person name="Zimmer A.D."/>
            <person name="Zhu Q."/>
            <person name="Mitros T."/>
            <person name="Hellsten U."/>
            <person name="Loque D."/>
            <person name="Otillar R."/>
            <person name="Salamov A."/>
            <person name="Schmutz J."/>
            <person name="Shapiro H."/>
            <person name="Lindquist E."/>
            <person name="Lucas S."/>
            <person name="Rokhsar D."/>
            <person name="Grigoriev I.V."/>
        </authorList>
    </citation>
    <scope>NUCLEOTIDE SEQUENCE [LARGE SCALE GENOMIC DNA]</scope>
</reference>
<dbReference type="Proteomes" id="UP000001514">
    <property type="component" value="Unassembled WGS sequence"/>
</dbReference>